<dbReference type="PANTHER" id="PTHR46065">
    <property type="entry name" value="E3 UBIQUITIN-PROTEIN LIGASE MARCH 2/3 FAMILY MEMBER"/>
    <property type="match status" value="1"/>
</dbReference>
<evidence type="ECO:0000256" key="9">
    <source>
        <dbReference type="ARBA" id="ARBA00023136"/>
    </source>
</evidence>
<keyword evidence="14" id="KW-1185">Reference proteome</keyword>
<keyword evidence="6" id="KW-0833">Ubl conjugation pathway</keyword>
<comment type="subcellular location">
    <subcellularLocation>
        <location evidence="1">Membrane</location>
        <topology evidence="1">Multi-pass membrane protein</topology>
    </subcellularLocation>
</comment>
<evidence type="ECO:0000259" key="12">
    <source>
        <dbReference type="PROSITE" id="PS51292"/>
    </source>
</evidence>
<dbReference type="EMBL" id="JAPWTJ010001019">
    <property type="protein sequence ID" value="KAJ8974315.1"/>
    <property type="molecule type" value="Genomic_DNA"/>
</dbReference>
<evidence type="ECO:0000313" key="14">
    <source>
        <dbReference type="Proteomes" id="UP001162164"/>
    </source>
</evidence>
<keyword evidence="7" id="KW-0862">Zinc</keyword>
<keyword evidence="2" id="KW-0808">Transferase</keyword>
<feature type="compositionally biased region" description="Basic and acidic residues" evidence="10">
    <location>
        <begin position="10"/>
        <end position="20"/>
    </location>
</feature>
<evidence type="ECO:0000256" key="7">
    <source>
        <dbReference type="ARBA" id="ARBA00022833"/>
    </source>
</evidence>
<dbReference type="PROSITE" id="PS51292">
    <property type="entry name" value="ZF_RING_CH"/>
    <property type="match status" value="1"/>
</dbReference>
<feature type="transmembrane region" description="Helical" evidence="11">
    <location>
        <begin position="111"/>
        <end position="132"/>
    </location>
</feature>
<evidence type="ECO:0000256" key="6">
    <source>
        <dbReference type="ARBA" id="ARBA00022786"/>
    </source>
</evidence>
<accession>A0ABQ9J9L9</accession>
<dbReference type="SMART" id="SM00744">
    <property type="entry name" value="RINGv"/>
    <property type="match status" value="1"/>
</dbReference>
<proteinExistence type="predicted"/>
<keyword evidence="9 11" id="KW-0472">Membrane</keyword>
<feature type="region of interest" description="Disordered" evidence="10">
    <location>
        <begin position="1"/>
        <end position="20"/>
    </location>
</feature>
<feature type="domain" description="RING-CH-type" evidence="12">
    <location>
        <begin position="23"/>
        <end position="83"/>
    </location>
</feature>
<dbReference type="Pfam" id="PF12906">
    <property type="entry name" value="RINGv"/>
    <property type="match status" value="1"/>
</dbReference>
<evidence type="ECO:0000256" key="8">
    <source>
        <dbReference type="ARBA" id="ARBA00022989"/>
    </source>
</evidence>
<keyword evidence="3 11" id="KW-0812">Transmembrane</keyword>
<evidence type="ECO:0000256" key="4">
    <source>
        <dbReference type="ARBA" id="ARBA00022723"/>
    </source>
</evidence>
<dbReference type="PANTHER" id="PTHR46065:SF3">
    <property type="entry name" value="FI20425P1"/>
    <property type="match status" value="1"/>
</dbReference>
<evidence type="ECO:0000256" key="3">
    <source>
        <dbReference type="ARBA" id="ARBA00022692"/>
    </source>
</evidence>
<keyword evidence="4" id="KW-0479">Metal-binding</keyword>
<evidence type="ECO:0000256" key="5">
    <source>
        <dbReference type="ARBA" id="ARBA00022771"/>
    </source>
</evidence>
<dbReference type="Proteomes" id="UP001162164">
    <property type="component" value="Unassembled WGS sequence"/>
</dbReference>
<dbReference type="Gene3D" id="3.30.40.10">
    <property type="entry name" value="Zinc/RING finger domain, C3HC4 (zinc finger)"/>
    <property type="match status" value="1"/>
</dbReference>
<evidence type="ECO:0000256" key="10">
    <source>
        <dbReference type="SAM" id="MobiDB-lite"/>
    </source>
</evidence>
<keyword evidence="5" id="KW-0863">Zinc-finger</keyword>
<sequence>MSEELPSVHGQEESKSADGKSRLRAVASIACRICHTNPPNETLISPCNCKGSMAYVHLSCLERWLNQSSRSYCELCMYQYNATETKRYKLCEGIKLWIRHPRNRRHFRSDMLIGVLLTLVTSSLVASCIMGMEYFIVEASKIGFQKRWMRTTIFLFLFVVGLGYVVTVYLIIKDQMVPWFRWWRSTVDIHLLLPSSVTCNTVHERSVTIQIKA</sequence>
<keyword evidence="8 11" id="KW-1133">Transmembrane helix</keyword>
<gene>
    <name evidence="13" type="ORF">NQ317_010911</name>
</gene>
<evidence type="ECO:0000256" key="1">
    <source>
        <dbReference type="ARBA" id="ARBA00004141"/>
    </source>
</evidence>
<evidence type="ECO:0000256" key="11">
    <source>
        <dbReference type="SAM" id="Phobius"/>
    </source>
</evidence>
<dbReference type="SUPFAM" id="SSF57850">
    <property type="entry name" value="RING/U-box"/>
    <property type="match status" value="1"/>
</dbReference>
<feature type="transmembrane region" description="Helical" evidence="11">
    <location>
        <begin position="152"/>
        <end position="172"/>
    </location>
</feature>
<protein>
    <recommendedName>
        <fullName evidence="12">RING-CH-type domain-containing protein</fullName>
    </recommendedName>
</protein>
<evidence type="ECO:0000313" key="13">
    <source>
        <dbReference type="EMBL" id="KAJ8974315.1"/>
    </source>
</evidence>
<comment type="caution">
    <text evidence="13">The sequence shown here is derived from an EMBL/GenBank/DDBJ whole genome shotgun (WGS) entry which is preliminary data.</text>
</comment>
<name>A0ABQ9J9L9_9CUCU</name>
<reference evidence="13" key="1">
    <citation type="journal article" date="2023" name="Insect Mol. Biol.">
        <title>Genome sequencing provides insights into the evolution of gene families encoding plant cell wall-degrading enzymes in longhorned beetles.</title>
        <authorList>
            <person name="Shin N.R."/>
            <person name="Okamura Y."/>
            <person name="Kirsch R."/>
            <person name="Pauchet Y."/>
        </authorList>
    </citation>
    <scope>NUCLEOTIDE SEQUENCE</scope>
    <source>
        <strain evidence="13">MMC_N1</strain>
    </source>
</reference>
<dbReference type="InterPro" id="IPR011016">
    <property type="entry name" value="Znf_RING-CH"/>
</dbReference>
<evidence type="ECO:0000256" key="2">
    <source>
        <dbReference type="ARBA" id="ARBA00022679"/>
    </source>
</evidence>
<dbReference type="InterPro" id="IPR013083">
    <property type="entry name" value="Znf_RING/FYVE/PHD"/>
</dbReference>
<organism evidence="13 14">
    <name type="scientific">Molorchus minor</name>
    <dbReference type="NCBI Taxonomy" id="1323400"/>
    <lineage>
        <taxon>Eukaryota</taxon>
        <taxon>Metazoa</taxon>
        <taxon>Ecdysozoa</taxon>
        <taxon>Arthropoda</taxon>
        <taxon>Hexapoda</taxon>
        <taxon>Insecta</taxon>
        <taxon>Pterygota</taxon>
        <taxon>Neoptera</taxon>
        <taxon>Endopterygota</taxon>
        <taxon>Coleoptera</taxon>
        <taxon>Polyphaga</taxon>
        <taxon>Cucujiformia</taxon>
        <taxon>Chrysomeloidea</taxon>
        <taxon>Cerambycidae</taxon>
        <taxon>Lamiinae</taxon>
        <taxon>Monochamini</taxon>
        <taxon>Molorchus</taxon>
    </lineage>
</organism>